<reference evidence="2" key="1">
    <citation type="submission" date="2023-04" db="EMBL/GenBank/DDBJ databases">
        <title>Chromosome-level genome of Chaenocephalus aceratus.</title>
        <authorList>
            <person name="Park H."/>
        </authorList>
    </citation>
    <scope>NUCLEOTIDE SEQUENCE</scope>
    <source>
        <strain evidence="2">DE</strain>
        <tissue evidence="2">Muscle</tissue>
    </source>
</reference>
<sequence length="86" mass="10215">MGRREEREKRGEGEERSGRREEWEKRGEGEEKSGRREEREKRGEEASERESQRVKKQTKCERKDGNAAFSLGSLQQNHRRRDGQLA</sequence>
<evidence type="ECO:0000313" key="3">
    <source>
        <dbReference type="Proteomes" id="UP001228049"/>
    </source>
</evidence>
<feature type="compositionally biased region" description="Basic and acidic residues" evidence="1">
    <location>
        <begin position="1"/>
        <end position="65"/>
    </location>
</feature>
<evidence type="ECO:0000313" key="2">
    <source>
        <dbReference type="EMBL" id="KAK1878303.1"/>
    </source>
</evidence>
<dbReference type="AlphaFoldDB" id="A0AAD9BBJ6"/>
<dbReference type="Proteomes" id="UP001228049">
    <property type="component" value="Unassembled WGS sequence"/>
</dbReference>
<organism evidence="2 3">
    <name type="scientific">Dissostichus eleginoides</name>
    <name type="common">Patagonian toothfish</name>
    <name type="synonym">Dissostichus amissus</name>
    <dbReference type="NCBI Taxonomy" id="100907"/>
    <lineage>
        <taxon>Eukaryota</taxon>
        <taxon>Metazoa</taxon>
        <taxon>Chordata</taxon>
        <taxon>Craniata</taxon>
        <taxon>Vertebrata</taxon>
        <taxon>Euteleostomi</taxon>
        <taxon>Actinopterygii</taxon>
        <taxon>Neopterygii</taxon>
        <taxon>Teleostei</taxon>
        <taxon>Neoteleostei</taxon>
        <taxon>Acanthomorphata</taxon>
        <taxon>Eupercaria</taxon>
        <taxon>Perciformes</taxon>
        <taxon>Notothenioidei</taxon>
        <taxon>Nototheniidae</taxon>
        <taxon>Dissostichus</taxon>
    </lineage>
</organism>
<feature type="compositionally biased region" description="Basic residues" evidence="1">
    <location>
        <begin position="77"/>
        <end position="86"/>
    </location>
</feature>
<accession>A0AAD9BBJ6</accession>
<proteinExistence type="predicted"/>
<keyword evidence="3" id="KW-1185">Reference proteome</keyword>
<gene>
    <name evidence="2" type="ORF">KUDE01_003609</name>
</gene>
<protein>
    <submittedName>
        <fullName evidence="2">Mediator of RNA polymerase II transcription subunit 18</fullName>
    </submittedName>
</protein>
<name>A0AAD9BBJ6_DISEL</name>
<evidence type="ECO:0000256" key="1">
    <source>
        <dbReference type="SAM" id="MobiDB-lite"/>
    </source>
</evidence>
<feature type="region of interest" description="Disordered" evidence="1">
    <location>
        <begin position="1"/>
        <end position="86"/>
    </location>
</feature>
<comment type="caution">
    <text evidence="2">The sequence shown here is derived from an EMBL/GenBank/DDBJ whole genome shotgun (WGS) entry which is preliminary data.</text>
</comment>
<dbReference type="EMBL" id="JASDAP010000027">
    <property type="protein sequence ID" value="KAK1878303.1"/>
    <property type="molecule type" value="Genomic_DNA"/>
</dbReference>